<keyword evidence="7" id="KW-1185">Reference proteome</keyword>
<proteinExistence type="predicted"/>
<dbReference type="InterPro" id="IPR036443">
    <property type="entry name" value="Znf_RanBP2_sf"/>
</dbReference>
<evidence type="ECO:0000313" key="6">
    <source>
        <dbReference type="EMBL" id="KAK4416810.1"/>
    </source>
</evidence>
<organism evidence="6 7">
    <name type="scientific">Sesamum alatum</name>
    <dbReference type="NCBI Taxonomy" id="300844"/>
    <lineage>
        <taxon>Eukaryota</taxon>
        <taxon>Viridiplantae</taxon>
        <taxon>Streptophyta</taxon>
        <taxon>Embryophyta</taxon>
        <taxon>Tracheophyta</taxon>
        <taxon>Spermatophyta</taxon>
        <taxon>Magnoliopsida</taxon>
        <taxon>eudicotyledons</taxon>
        <taxon>Gunneridae</taxon>
        <taxon>Pentapetalae</taxon>
        <taxon>asterids</taxon>
        <taxon>lamiids</taxon>
        <taxon>Lamiales</taxon>
        <taxon>Pedaliaceae</taxon>
        <taxon>Sesamum</taxon>
    </lineage>
</organism>
<dbReference type="InterPro" id="IPR001876">
    <property type="entry name" value="Znf_RanBP2"/>
</dbReference>
<sequence length="216" mass="23086">MAGPGEAGEGGKQGDWGVAADASNRTMLSDFFLNRCRAVPAFSVFVTKPRADSNVGLPRIGRLGILRKGQQSAIPQPISNMPALVSPAVTALGTKRLASEEFVHNWDNKRLNAGQAYALQQPYPGFESFPSAGGSQLNSIYATVPTGNTAAPQTLQFNLQVPRAPATATILGKGAKQWRDGDWMCSNCNNHNYASRAQCNRCKSQREVPAQPLSVA</sequence>
<dbReference type="Proteomes" id="UP001293254">
    <property type="component" value="Unassembled WGS sequence"/>
</dbReference>
<evidence type="ECO:0000313" key="7">
    <source>
        <dbReference type="Proteomes" id="UP001293254"/>
    </source>
</evidence>
<comment type="caution">
    <text evidence="6">The sequence shown here is derived from an EMBL/GenBank/DDBJ whole genome shotgun (WGS) entry which is preliminary data.</text>
</comment>
<reference evidence="6" key="1">
    <citation type="submission" date="2020-06" db="EMBL/GenBank/DDBJ databases">
        <authorList>
            <person name="Li T."/>
            <person name="Hu X."/>
            <person name="Zhang T."/>
            <person name="Song X."/>
            <person name="Zhang H."/>
            <person name="Dai N."/>
            <person name="Sheng W."/>
            <person name="Hou X."/>
            <person name="Wei L."/>
        </authorList>
    </citation>
    <scope>NUCLEOTIDE SEQUENCE</scope>
    <source>
        <strain evidence="6">3651</strain>
        <tissue evidence="6">Leaf</tissue>
    </source>
</reference>
<dbReference type="PROSITE" id="PS50199">
    <property type="entry name" value="ZF_RANBP2_2"/>
    <property type="match status" value="1"/>
</dbReference>
<evidence type="ECO:0000259" key="5">
    <source>
        <dbReference type="PROSITE" id="PS50199"/>
    </source>
</evidence>
<protein>
    <recommendedName>
        <fullName evidence="5">RanBP2-type domain-containing protein</fullName>
    </recommendedName>
</protein>
<dbReference type="EMBL" id="JACGWO010000010">
    <property type="protein sequence ID" value="KAK4416810.1"/>
    <property type="molecule type" value="Genomic_DNA"/>
</dbReference>
<gene>
    <name evidence="6" type="ORF">Salat_2506500</name>
</gene>
<evidence type="ECO:0000256" key="1">
    <source>
        <dbReference type="ARBA" id="ARBA00022723"/>
    </source>
</evidence>
<feature type="domain" description="RanBP2-type" evidence="5">
    <location>
        <begin position="179"/>
        <end position="208"/>
    </location>
</feature>
<name>A0AAE2CCC0_9LAMI</name>
<evidence type="ECO:0000256" key="4">
    <source>
        <dbReference type="PROSITE-ProRule" id="PRU00322"/>
    </source>
</evidence>
<reference evidence="6" key="2">
    <citation type="journal article" date="2024" name="Plant">
        <title>Genomic evolution and insights into agronomic trait innovations of Sesamum species.</title>
        <authorList>
            <person name="Miao H."/>
            <person name="Wang L."/>
            <person name="Qu L."/>
            <person name="Liu H."/>
            <person name="Sun Y."/>
            <person name="Le M."/>
            <person name="Wang Q."/>
            <person name="Wei S."/>
            <person name="Zheng Y."/>
            <person name="Lin W."/>
            <person name="Duan Y."/>
            <person name="Cao H."/>
            <person name="Xiong S."/>
            <person name="Wang X."/>
            <person name="Wei L."/>
            <person name="Li C."/>
            <person name="Ma Q."/>
            <person name="Ju M."/>
            <person name="Zhao R."/>
            <person name="Li G."/>
            <person name="Mu C."/>
            <person name="Tian Q."/>
            <person name="Mei H."/>
            <person name="Zhang T."/>
            <person name="Gao T."/>
            <person name="Zhang H."/>
        </authorList>
    </citation>
    <scope>NUCLEOTIDE SEQUENCE</scope>
    <source>
        <strain evidence="6">3651</strain>
    </source>
</reference>
<dbReference type="SUPFAM" id="SSF90209">
    <property type="entry name" value="Ran binding protein zinc finger-like"/>
    <property type="match status" value="1"/>
</dbReference>
<dbReference type="Gene3D" id="4.10.1060.10">
    <property type="entry name" value="Zinc finger, RanBP2-type"/>
    <property type="match status" value="1"/>
</dbReference>
<dbReference type="Pfam" id="PF00641">
    <property type="entry name" value="Zn_ribbon_RanBP"/>
    <property type="match status" value="1"/>
</dbReference>
<dbReference type="PROSITE" id="PS01358">
    <property type="entry name" value="ZF_RANBP2_1"/>
    <property type="match status" value="1"/>
</dbReference>
<dbReference type="SMART" id="SM00547">
    <property type="entry name" value="ZnF_RBZ"/>
    <property type="match status" value="1"/>
</dbReference>
<evidence type="ECO:0000256" key="3">
    <source>
        <dbReference type="ARBA" id="ARBA00022833"/>
    </source>
</evidence>
<dbReference type="GO" id="GO:0008270">
    <property type="term" value="F:zinc ion binding"/>
    <property type="evidence" value="ECO:0007669"/>
    <property type="project" value="UniProtKB-KW"/>
</dbReference>
<keyword evidence="1" id="KW-0479">Metal-binding</keyword>
<keyword evidence="3" id="KW-0862">Zinc</keyword>
<keyword evidence="2 4" id="KW-0863">Zinc-finger</keyword>
<accession>A0AAE2CCC0</accession>
<dbReference type="AlphaFoldDB" id="A0AAE2CCC0"/>
<evidence type="ECO:0000256" key="2">
    <source>
        <dbReference type="ARBA" id="ARBA00022771"/>
    </source>
</evidence>